<keyword evidence="1" id="KW-0812">Transmembrane</keyword>
<accession>A0ABD5LWK1</accession>
<name>A0ABD5LWK1_PROMI</name>
<feature type="transmembrane region" description="Helical" evidence="1">
    <location>
        <begin position="12"/>
        <end position="33"/>
    </location>
</feature>
<keyword evidence="1" id="KW-0472">Membrane</keyword>
<sequence>MSFQCVAKIPKAPFLDVVLYLCFFPSIVAGPINRAKQFLPQIQAPTRKIIDYKGAIMLIVLAIAKLFWLSGWLSTNYVDPIFNALI</sequence>
<proteinExistence type="predicted"/>
<dbReference type="AlphaFoldDB" id="A0ABD5LWK1"/>
<organism evidence="2">
    <name type="scientific">Proteus mirabilis</name>
    <dbReference type="NCBI Taxonomy" id="584"/>
    <lineage>
        <taxon>Bacteria</taxon>
        <taxon>Pseudomonadati</taxon>
        <taxon>Pseudomonadota</taxon>
        <taxon>Gammaproteobacteria</taxon>
        <taxon>Enterobacterales</taxon>
        <taxon>Morganellaceae</taxon>
        <taxon>Proteus</taxon>
    </lineage>
</organism>
<evidence type="ECO:0000256" key="1">
    <source>
        <dbReference type="SAM" id="Phobius"/>
    </source>
</evidence>
<comment type="caution">
    <text evidence="2">The sequence shown here is derived from an EMBL/GenBank/DDBJ whole genome shotgun (WGS) entry which is preliminary data.</text>
</comment>
<evidence type="ECO:0000313" key="2">
    <source>
        <dbReference type="EMBL" id="MEY2345547.1"/>
    </source>
</evidence>
<reference evidence="2" key="1">
    <citation type="submission" date="2021-05" db="EMBL/GenBank/DDBJ databases">
        <title>First report of NDM-5 and VEB-6 producing Proteus mirabilis isolated from blood of a sepsis patient in Kolkata, India.</title>
        <authorList>
            <person name="Halder G."/>
            <person name="Chaudhuri B."/>
            <person name="Dutta S."/>
        </authorList>
    </citation>
    <scope>NUCLEOTIDE SEQUENCE [LARGE SCALE GENOMIC DNA]</scope>
    <source>
        <strain evidence="2">7049</strain>
    </source>
</reference>
<keyword evidence="1" id="KW-1133">Transmembrane helix</keyword>
<dbReference type="EMBL" id="JADQCH020000002">
    <property type="protein sequence ID" value="MEY2345547.1"/>
    <property type="molecule type" value="Genomic_DNA"/>
</dbReference>
<gene>
    <name evidence="2" type="ORF">I3679_022930</name>
</gene>
<protein>
    <submittedName>
        <fullName evidence="2">Uncharacterized protein</fullName>
    </submittedName>
</protein>
<feature type="transmembrane region" description="Helical" evidence="1">
    <location>
        <begin position="54"/>
        <end position="73"/>
    </location>
</feature>